<dbReference type="PROSITE" id="PS50994">
    <property type="entry name" value="INTEGRASE"/>
    <property type="match status" value="1"/>
</dbReference>
<reference evidence="2" key="1">
    <citation type="journal article" date="2020" name="mSystems">
        <title>Genome- and Community-Level Interaction Insights into Carbon Utilization and Element Cycling Functions of Hydrothermarchaeota in Hydrothermal Sediment.</title>
        <authorList>
            <person name="Zhou Z."/>
            <person name="Liu Y."/>
            <person name="Xu W."/>
            <person name="Pan J."/>
            <person name="Luo Z.H."/>
            <person name="Li M."/>
        </authorList>
    </citation>
    <scope>NUCLEOTIDE SEQUENCE [LARGE SCALE GENOMIC DNA]</scope>
    <source>
        <strain evidence="2">SpSt-413</strain>
    </source>
</reference>
<accession>A0A7C4AHY0</accession>
<evidence type="ECO:0000313" key="2">
    <source>
        <dbReference type="EMBL" id="HGG93186.1"/>
    </source>
</evidence>
<dbReference type="AlphaFoldDB" id="A0A7C4AHY0"/>
<evidence type="ECO:0000259" key="1">
    <source>
        <dbReference type="PROSITE" id="PS50994"/>
    </source>
</evidence>
<organism evidence="2">
    <name type="scientific">Fundidesulfovibrio putealis</name>
    <dbReference type="NCBI Taxonomy" id="270496"/>
    <lineage>
        <taxon>Bacteria</taxon>
        <taxon>Pseudomonadati</taxon>
        <taxon>Thermodesulfobacteriota</taxon>
        <taxon>Desulfovibrionia</taxon>
        <taxon>Desulfovibrionales</taxon>
        <taxon>Desulfovibrionaceae</taxon>
        <taxon>Fundidesulfovibrio</taxon>
    </lineage>
</organism>
<dbReference type="GO" id="GO:0015074">
    <property type="term" value="P:DNA integration"/>
    <property type="evidence" value="ECO:0007669"/>
    <property type="project" value="InterPro"/>
</dbReference>
<comment type="caution">
    <text evidence="2">The sequence shown here is derived from an EMBL/GenBank/DDBJ whole genome shotgun (WGS) entry which is preliminary data.</text>
</comment>
<feature type="domain" description="Integrase catalytic" evidence="1">
    <location>
        <begin position="77"/>
        <end position="290"/>
    </location>
</feature>
<dbReference type="InterPro" id="IPR012337">
    <property type="entry name" value="RNaseH-like_sf"/>
</dbReference>
<dbReference type="Pfam" id="PF09299">
    <property type="entry name" value="Mu-transpos_C"/>
    <property type="match status" value="1"/>
</dbReference>
<protein>
    <submittedName>
        <fullName evidence="2">Transposase</fullName>
    </submittedName>
</protein>
<dbReference type="InterPro" id="IPR036397">
    <property type="entry name" value="RNaseH_sf"/>
</dbReference>
<gene>
    <name evidence="2" type="ORF">ENR59_09590</name>
</gene>
<dbReference type="SUPFAM" id="SSF50610">
    <property type="entry name" value="mu transposase, C-terminal domain"/>
    <property type="match status" value="1"/>
</dbReference>
<dbReference type="InterPro" id="IPR001584">
    <property type="entry name" value="Integrase_cat-core"/>
</dbReference>
<proteinExistence type="predicted"/>
<name>A0A7C4AHY0_9BACT</name>
<dbReference type="SUPFAM" id="SSF53098">
    <property type="entry name" value="Ribonuclease H-like"/>
    <property type="match status" value="1"/>
</dbReference>
<dbReference type="EMBL" id="DSRP01000669">
    <property type="protein sequence ID" value="HGG93186.1"/>
    <property type="molecule type" value="Genomic_DNA"/>
</dbReference>
<dbReference type="GO" id="GO:0003676">
    <property type="term" value="F:nucleic acid binding"/>
    <property type="evidence" value="ECO:0007669"/>
    <property type="project" value="InterPro"/>
</dbReference>
<dbReference type="InterPro" id="IPR009004">
    <property type="entry name" value="Transposase_Mu_C"/>
</dbReference>
<sequence>MSLPEWAPAFLALYRQPQKRAVADVYKDFAEAWPGKAPSISAVRRFLDKMALPERERGRKTGNALLKLCPYKQRKTDELWPTDIYTADGTTFDAEVQHPLYGYAWKPEVTLVIDVATRRCVGLAIGEAENAFTVLDALRVACLYGGIPAILYVDNGPGYQNAIMADERVGMLARLDIEMRNSIPGRPQGKGLMERAVQTICVAAAKRLVSCTHDDMDQDAGKKVFKIGRAQLKKLGKSALLPTFEEFKQTLLKRVDEYNTSPHRSLPRIVDEATGRRRHMSPDEYWKSFGPRGFAPLLVPPALNAELFMPGVPRQVRNGMVQIFSSNYYSDDLADFHGDYVEVRYDIWDSSKVYCWTTNGEMICTAELDGNAMDYFPMSQIEAARERRAKGKVSRLVEKLERVAPGSTVQLPETRPTYTIMADSIVKAEPVTANPLPVESIPMDATPVQAAPEVGTANKRPVFTSMEGRYTWLMQNTDKWTDKDNDWLLQYVNGTEYAGMHTYYEVRCIAWPGYVQKTSTNKGE</sequence>
<dbReference type="InterPro" id="IPR015378">
    <property type="entry name" value="Transposase-like_Mu_C"/>
</dbReference>
<dbReference type="Gene3D" id="3.30.420.10">
    <property type="entry name" value="Ribonuclease H-like superfamily/Ribonuclease H"/>
    <property type="match status" value="1"/>
</dbReference>
<dbReference type="Gene3D" id="2.30.30.130">
    <property type="entry name" value="Transposase, Mu, C-terminal"/>
    <property type="match status" value="1"/>
</dbReference>